<gene>
    <name evidence="1" type="ORF">TNIN_132011</name>
</gene>
<feature type="non-terminal residue" evidence="1">
    <location>
        <position position="1"/>
    </location>
</feature>
<dbReference type="AlphaFoldDB" id="A0A8X6XDU0"/>
<keyword evidence="2" id="KW-1185">Reference proteome</keyword>
<reference evidence="1" key="1">
    <citation type="submission" date="2020-08" db="EMBL/GenBank/DDBJ databases">
        <title>Multicomponent nature underlies the extraordinary mechanical properties of spider dragline silk.</title>
        <authorList>
            <person name="Kono N."/>
            <person name="Nakamura H."/>
            <person name="Mori M."/>
            <person name="Yoshida Y."/>
            <person name="Ohtoshi R."/>
            <person name="Malay A.D."/>
            <person name="Moran D.A.P."/>
            <person name="Tomita M."/>
            <person name="Numata K."/>
            <person name="Arakawa K."/>
        </authorList>
    </citation>
    <scope>NUCLEOTIDE SEQUENCE</scope>
</reference>
<name>A0A8X6XDU0_9ARAC</name>
<protein>
    <submittedName>
        <fullName evidence="1">Uncharacterized protein</fullName>
    </submittedName>
</protein>
<dbReference type="EMBL" id="BMAV01008190">
    <property type="protein sequence ID" value="GFY51553.1"/>
    <property type="molecule type" value="Genomic_DNA"/>
</dbReference>
<dbReference type="Proteomes" id="UP000886998">
    <property type="component" value="Unassembled WGS sequence"/>
</dbReference>
<organism evidence="1 2">
    <name type="scientific">Trichonephila inaurata madagascariensis</name>
    <dbReference type="NCBI Taxonomy" id="2747483"/>
    <lineage>
        <taxon>Eukaryota</taxon>
        <taxon>Metazoa</taxon>
        <taxon>Ecdysozoa</taxon>
        <taxon>Arthropoda</taxon>
        <taxon>Chelicerata</taxon>
        <taxon>Arachnida</taxon>
        <taxon>Araneae</taxon>
        <taxon>Araneomorphae</taxon>
        <taxon>Entelegynae</taxon>
        <taxon>Araneoidea</taxon>
        <taxon>Nephilidae</taxon>
        <taxon>Trichonephila</taxon>
        <taxon>Trichonephila inaurata</taxon>
    </lineage>
</organism>
<sequence>KVDPSWKTEQCILLASTGSGLTFPNQGLLIRTDDGQGRVLLPEPFYGDKWQLQERRR</sequence>
<proteinExistence type="predicted"/>
<evidence type="ECO:0000313" key="2">
    <source>
        <dbReference type="Proteomes" id="UP000886998"/>
    </source>
</evidence>
<comment type="caution">
    <text evidence="1">The sequence shown here is derived from an EMBL/GenBank/DDBJ whole genome shotgun (WGS) entry which is preliminary data.</text>
</comment>
<evidence type="ECO:0000313" key="1">
    <source>
        <dbReference type="EMBL" id="GFY51553.1"/>
    </source>
</evidence>
<accession>A0A8X6XDU0</accession>